<keyword evidence="1" id="KW-0175">Coiled coil</keyword>
<feature type="compositionally biased region" description="Basic and acidic residues" evidence="2">
    <location>
        <begin position="331"/>
        <end position="348"/>
    </location>
</feature>
<name>L1J106_GUITC</name>
<feature type="coiled-coil region" evidence="1">
    <location>
        <begin position="132"/>
        <end position="183"/>
    </location>
</feature>
<keyword evidence="5" id="KW-1185">Reference proteome</keyword>
<dbReference type="AlphaFoldDB" id="L1J106"/>
<dbReference type="GeneID" id="17298793"/>
<evidence type="ECO:0000313" key="5">
    <source>
        <dbReference type="Proteomes" id="UP000011087"/>
    </source>
</evidence>
<evidence type="ECO:0000313" key="4">
    <source>
        <dbReference type="EnsemblProtists" id="EKX42002"/>
    </source>
</evidence>
<feature type="coiled-coil region" evidence="1">
    <location>
        <begin position="243"/>
        <end position="291"/>
    </location>
</feature>
<evidence type="ECO:0000313" key="3">
    <source>
        <dbReference type="EMBL" id="EKX42002.1"/>
    </source>
</evidence>
<proteinExistence type="predicted"/>
<sequence length="682" mass="77607">MGTNSVEAGEEEMEGIQDGEHMSMTRMSDQSPALPGDFSFSSPAGCSAVDRSLNDPDGGASVLRRSLDVAEREMSELRKKLKRSQERCEALEREREERYVKMKAEIYENSMSLMREVQKGHNDSQEISARRIAFLERELDAARSDCSNMEMLSRELETKKNECNELQEALEELENEKRVEIAAAVEQACADLRRSLQVADESHGSHEQADKQDTKVDGSLEENMADYHLNQTTQGNKYTDEEFEAMNAQLERVSEDKESLQHRLCDAEEKNKRLERELHRMSDIQRQMEVKFAQVQMEYQIFMEMEARNRQWEEDSSSLYSRDKSKKKNRGSREEGLQRQRAEQDSEMGKSILLLQNDVENLRYQLESRDAELRAVKLQYTNTSSNQADELTSAKKELEQMREKLMLVENSKTLSPSAAATDMSLYRKLRSLEDETRQLEDEKGYLREQLEEERRMRTKTRGELDDQITFYQNLIKNFIILAVNIRKGFYNWSDSSPLVVNGFLNLVISSPLRGRICVELYGRRKLHVETSSDQTFFSGFQYGMCLGDSAQVSVMEGSEIKCEHAIVLGNVSSDAKLVLSKGITLQEELCSPRDLSRLKELISANLMAEEGAWIFEEEGERNLISSMAPVGPFSPILREVEGLRHGDLVACGKDSPGDGRAGQGRAGQGRAGQVMGRDGTGR</sequence>
<feature type="compositionally biased region" description="Acidic residues" evidence="2">
    <location>
        <begin position="8"/>
        <end position="17"/>
    </location>
</feature>
<dbReference type="EnsemblProtists" id="EKX42002">
    <property type="protein sequence ID" value="EKX42002"/>
    <property type="gene ID" value="GUITHDRAFT_111856"/>
</dbReference>
<accession>L1J106</accession>
<evidence type="ECO:0000256" key="2">
    <source>
        <dbReference type="SAM" id="MobiDB-lite"/>
    </source>
</evidence>
<feature type="coiled-coil region" evidence="1">
    <location>
        <begin position="384"/>
        <end position="456"/>
    </location>
</feature>
<feature type="compositionally biased region" description="Gly residues" evidence="2">
    <location>
        <begin position="659"/>
        <end position="670"/>
    </location>
</feature>
<organism evidence="3">
    <name type="scientific">Guillardia theta (strain CCMP2712)</name>
    <name type="common">Cryptophyte</name>
    <dbReference type="NCBI Taxonomy" id="905079"/>
    <lineage>
        <taxon>Eukaryota</taxon>
        <taxon>Cryptophyceae</taxon>
        <taxon>Pyrenomonadales</taxon>
        <taxon>Geminigeraceae</taxon>
        <taxon>Guillardia</taxon>
    </lineage>
</organism>
<feature type="region of interest" description="Disordered" evidence="2">
    <location>
        <begin position="653"/>
        <end position="682"/>
    </location>
</feature>
<dbReference type="HOGENOM" id="CLU_403597_0_0_1"/>
<evidence type="ECO:0000256" key="1">
    <source>
        <dbReference type="SAM" id="Coils"/>
    </source>
</evidence>
<gene>
    <name evidence="3" type="ORF">GUITHDRAFT_111856</name>
</gene>
<dbReference type="KEGG" id="gtt:GUITHDRAFT_111856"/>
<feature type="region of interest" description="Disordered" evidence="2">
    <location>
        <begin position="1"/>
        <end position="61"/>
    </location>
</feature>
<feature type="region of interest" description="Disordered" evidence="2">
    <location>
        <begin position="312"/>
        <end position="349"/>
    </location>
</feature>
<protein>
    <submittedName>
        <fullName evidence="3 4">Uncharacterized protein</fullName>
    </submittedName>
</protein>
<dbReference type="EMBL" id="JH993019">
    <property type="protein sequence ID" value="EKX42002.1"/>
    <property type="molecule type" value="Genomic_DNA"/>
</dbReference>
<reference evidence="3 5" key="1">
    <citation type="journal article" date="2012" name="Nature">
        <title>Algal genomes reveal evolutionary mosaicism and the fate of nucleomorphs.</title>
        <authorList>
            <consortium name="DOE Joint Genome Institute"/>
            <person name="Curtis B.A."/>
            <person name="Tanifuji G."/>
            <person name="Burki F."/>
            <person name="Gruber A."/>
            <person name="Irimia M."/>
            <person name="Maruyama S."/>
            <person name="Arias M.C."/>
            <person name="Ball S.G."/>
            <person name="Gile G.H."/>
            <person name="Hirakawa Y."/>
            <person name="Hopkins J.F."/>
            <person name="Kuo A."/>
            <person name="Rensing S.A."/>
            <person name="Schmutz J."/>
            <person name="Symeonidi A."/>
            <person name="Elias M."/>
            <person name="Eveleigh R.J."/>
            <person name="Herman E.K."/>
            <person name="Klute M.J."/>
            <person name="Nakayama T."/>
            <person name="Obornik M."/>
            <person name="Reyes-Prieto A."/>
            <person name="Armbrust E.V."/>
            <person name="Aves S.J."/>
            <person name="Beiko R.G."/>
            <person name="Coutinho P."/>
            <person name="Dacks J.B."/>
            <person name="Durnford D.G."/>
            <person name="Fast N.M."/>
            <person name="Green B.R."/>
            <person name="Grisdale C.J."/>
            <person name="Hempel F."/>
            <person name="Henrissat B."/>
            <person name="Hoppner M.P."/>
            <person name="Ishida K."/>
            <person name="Kim E."/>
            <person name="Koreny L."/>
            <person name="Kroth P.G."/>
            <person name="Liu Y."/>
            <person name="Malik S.B."/>
            <person name="Maier U.G."/>
            <person name="McRose D."/>
            <person name="Mock T."/>
            <person name="Neilson J.A."/>
            <person name="Onodera N.T."/>
            <person name="Poole A.M."/>
            <person name="Pritham E.J."/>
            <person name="Richards T.A."/>
            <person name="Rocap G."/>
            <person name="Roy S.W."/>
            <person name="Sarai C."/>
            <person name="Schaack S."/>
            <person name="Shirato S."/>
            <person name="Slamovits C.H."/>
            <person name="Spencer D.F."/>
            <person name="Suzuki S."/>
            <person name="Worden A.Z."/>
            <person name="Zauner S."/>
            <person name="Barry K."/>
            <person name="Bell C."/>
            <person name="Bharti A.K."/>
            <person name="Crow J.A."/>
            <person name="Grimwood J."/>
            <person name="Kramer R."/>
            <person name="Lindquist E."/>
            <person name="Lucas S."/>
            <person name="Salamov A."/>
            <person name="McFadden G.I."/>
            <person name="Lane C.E."/>
            <person name="Keeling P.J."/>
            <person name="Gray M.W."/>
            <person name="Grigoriev I.V."/>
            <person name="Archibald J.M."/>
        </authorList>
    </citation>
    <scope>NUCLEOTIDE SEQUENCE</scope>
    <source>
        <strain evidence="3 5">CCMP2712</strain>
    </source>
</reference>
<reference evidence="4" key="3">
    <citation type="submission" date="2016-03" db="UniProtKB">
        <authorList>
            <consortium name="EnsemblProtists"/>
        </authorList>
    </citation>
    <scope>IDENTIFICATION</scope>
</reference>
<dbReference type="Proteomes" id="UP000011087">
    <property type="component" value="Unassembled WGS sequence"/>
</dbReference>
<dbReference type="PaxDb" id="55529-EKX42002"/>
<reference evidence="5" key="2">
    <citation type="submission" date="2012-11" db="EMBL/GenBank/DDBJ databases">
        <authorList>
            <person name="Kuo A."/>
            <person name="Curtis B.A."/>
            <person name="Tanifuji G."/>
            <person name="Burki F."/>
            <person name="Gruber A."/>
            <person name="Irimia M."/>
            <person name="Maruyama S."/>
            <person name="Arias M.C."/>
            <person name="Ball S.G."/>
            <person name="Gile G.H."/>
            <person name="Hirakawa Y."/>
            <person name="Hopkins J.F."/>
            <person name="Rensing S.A."/>
            <person name="Schmutz J."/>
            <person name="Symeonidi A."/>
            <person name="Elias M."/>
            <person name="Eveleigh R.J."/>
            <person name="Herman E.K."/>
            <person name="Klute M.J."/>
            <person name="Nakayama T."/>
            <person name="Obornik M."/>
            <person name="Reyes-Prieto A."/>
            <person name="Armbrust E.V."/>
            <person name="Aves S.J."/>
            <person name="Beiko R.G."/>
            <person name="Coutinho P."/>
            <person name="Dacks J.B."/>
            <person name="Durnford D.G."/>
            <person name="Fast N.M."/>
            <person name="Green B.R."/>
            <person name="Grisdale C."/>
            <person name="Hempe F."/>
            <person name="Henrissat B."/>
            <person name="Hoppner M.P."/>
            <person name="Ishida K.-I."/>
            <person name="Kim E."/>
            <person name="Koreny L."/>
            <person name="Kroth P.G."/>
            <person name="Liu Y."/>
            <person name="Malik S.-B."/>
            <person name="Maier U.G."/>
            <person name="McRose D."/>
            <person name="Mock T."/>
            <person name="Neilson J.A."/>
            <person name="Onodera N.T."/>
            <person name="Poole A.M."/>
            <person name="Pritham E.J."/>
            <person name="Richards T.A."/>
            <person name="Rocap G."/>
            <person name="Roy S.W."/>
            <person name="Sarai C."/>
            <person name="Schaack S."/>
            <person name="Shirato S."/>
            <person name="Slamovits C.H."/>
            <person name="Spencer D.F."/>
            <person name="Suzuki S."/>
            <person name="Worden A.Z."/>
            <person name="Zauner S."/>
            <person name="Barry K."/>
            <person name="Bell C."/>
            <person name="Bharti A.K."/>
            <person name="Crow J.A."/>
            <person name="Grimwood J."/>
            <person name="Kramer R."/>
            <person name="Lindquist E."/>
            <person name="Lucas S."/>
            <person name="Salamov A."/>
            <person name="McFadden G.I."/>
            <person name="Lane C.E."/>
            <person name="Keeling P.J."/>
            <person name="Gray M.W."/>
            <person name="Grigoriev I.V."/>
            <person name="Archibald J.M."/>
        </authorList>
    </citation>
    <scope>NUCLEOTIDE SEQUENCE</scope>
    <source>
        <strain evidence="5">CCMP2712</strain>
    </source>
</reference>
<dbReference type="RefSeq" id="XP_005828982.1">
    <property type="nucleotide sequence ID" value="XM_005828925.1"/>
</dbReference>